<dbReference type="RefSeq" id="WP_377858599.1">
    <property type="nucleotide sequence ID" value="NZ_JBHLZU010000024.1"/>
</dbReference>
<gene>
    <name evidence="1" type="ORF">ACFFQA_27975</name>
</gene>
<evidence type="ECO:0000313" key="2">
    <source>
        <dbReference type="Proteomes" id="UP001589693"/>
    </source>
</evidence>
<sequence length="73" mass="7178">MGVVVVIGAPPEARGWSLAGAVVREAADAAAVHAAWAGLGDDVSLVVLTPEAARVLRADLAGRTGPLAVVLPG</sequence>
<organism evidence="1 2">
    <name type="scientific">Allokutzneria oryzae</name>
    <dbReference type="NCBI Taxonomy" id="1378989"/>
    <lineage>
        <taxon>Bacteria</taxon>
        <taxon>Bacillati</taxon>
        <taxon>Actinomycetota</taxon>
        <taxon>Actinomycetes</taxon>
        <taxon>Pseudonocardiales</taxon>
        <taxon>Pseudonocardiaceae</taxon>
        <taxon>Allokutzneria</taxon>
    </lineage>
</organism>
<comment type="caution">
    <text evidence="1">The sequence shown here is derived from an EMBL/GenBank/DDBJ whole genome shotgun (WGS) entry which is preliminary data.</text>
</comment>
<reference evidence="1 2" key="1">
    <citation type="submission" date="2024-09" db="EMBL/GenBank/DDBJ databases">
        <authorList>
            <person name="Sun Q."/>
            <person name="Mori K."/>
        </authorList>
    </citation>
    <scope>NUCLEOTIDE SEQUENCE [LARGE SCALE GENOMIC DNA]</scope>
    <source>
        <strain evidence="1 2">TBRC 7907</strain>
    </source>
</reference>
<name>A0ABV6A3S0_9PSEU</name>
<keyword evidence="2" id="KW-1185">Reference proteome</keyword>
<proteinExistence type="predicted"/>
<dbReference type="Proteomes" id="UP001589693">
    <property type="component" value="Unassembled WGS sequence"/>
</dbReference>
<accession>A0ABV6A3S0</accession>
<evidence type="ECO:0008006" key="3">
    <source>
        <dbReference type="Google" id="ProtNLM"/>
    </source>
</evidence>
<evidence type="ECO:0000313" key="1">
    <source>
        <dbReference type="EMBL" id="MFB9907792.1"/>
    </source>
</evidence>
<dbReference type="EMBL" id="JBHLZU010000024">
    <property type="protein sequence ID" value="MFB9907792.1"/>
    <property type="molecule type" value="Genomic_DNA"/>
</dbReference>
<protein>
    <recommendedName>
        <fullName evidence="3">ATPase</fullName>
    </recommendedName>
</protein>